<evidence type="ECO:0000313" key="2">
    <source>
        <dbReference type="Proteomes" id="UP000823775"/>
    </source>
</evidence>
<comment type="caution">
    <text evidence="1">The sequence shown here is derived from an EMBL/GenBank/DDBJ whole genome shotgun (WGS) entry which is preliminary data.</text>
</comment>
<reference evidence="1 2" key="1">
    <citation type="journal article" date="2021" name="BMC Genomics">
        <title>Datura genome reveals duplications of psychoactive alkaloid biosynthetic genes and high mutation rate following tissue culture.</title>
        <authorList>
            <person name="Rajewski A."/>
            <person name="Carter-House D."/>
            <person name="Stajich J."/>
            <person name="Litt A."/>
        </authorList>
    </citation>
    <scope>NUCLEOTIDE SEQUENCE [LARGE SCALE GENOMIC DNA]</scope>
    <source>
        <strain evidence="1">AR-01</strain>
    </source>
</reference>
<proteinExistence type="predicted"/>
<gene>
    <name evidence="1" type="ORF">HAX54_053220</name>
</gene>
<evidence type="ECO:0000313" key="1">
    <source>
        <dbReference type="EMBL" id="MCE3214749.1"/>
    </source>
</evidence>
<keyword evidence="2" id="KW-1185">Reference proteome</keyword>
<dbReference type="Proteomes" id="UP000823775">
    <property type="component" value="Unassembled WGS sequence"/>
</dbReference>
<name>A0ABS8WT42_DATST</name>
<protein>
    <submittedName>
        <fullName evidence="1">Uncharacterized protein</fullName>
    </submittedName>
</protein>
<sequence>MAKTKSGNTKGKGWNGVCGGQLIVGFGRGKGNAGRMVTTRWRWRVAGGVPMKYGGEEEERYPVVFFRLVVRRVLFGVCRKERGRDKGERVRRVWFRERENELGFGDVYS</sequence>
<organism evidence="1 2">
    <name type="scientific">Datura stramonium</name>
    <name type="common">Jimsonweed</name>
    <name type="synonym">Common thornapple</name>
    <dbReference type="NCBI Taxonomy" id="4076"/>
    <lineage>
        <taxon>Eukaryota</taxon>
        <taxon>Viridiplantae</taxon>
        <taxon>Streptophyta</taxon>
        <taxon>Embryophyta</taxon>
        <taxon>Tracheophyta</taxon>
        <taxon>Spermatophyta</taxon>
        <taxon>Magnoliopsida</taxon>
        <taxon>eudicotyledons</taxon>
        <taxon>Gunneridae</taxon>
        <taxon>Pentapetalae</taxon>
        <taxon>asterids</taxon>
        <taxon>lamiids</taxon>
        <taxon>Solanales</taxon>
        <taxon>Solanaceae</taxon>
        <taxon>Solanoideae</taxon>
        <taxon>Datureae</taxon>
        <taxon>Datura</taxon>
    </lineage>
</organism>
<accession>A0ABS8WT42</accession>
<dbReference type="EMBL" id="JACEIK010009853">
    <property type="protein sequence ID" value="MCE3214749.1"/>
    <property type="molecule type" value="Genomic_DNA"/>
</dbReference>